<comment type="similarity">
    <text evidence="3 9">Belongs to the FliF family.</text>
</comment>
<evidence type="ECO:0000256" key="5">
    <source>
        <dbReference type="ARBA" id="ARBA00022692"/>
    </source>
</evidence>
<feature type="domain" description="Flagellar M-ring C-terminal" evidence="13">
    <location>
        <begin position="279"/>
        <end position="442"/>
    </location>
</feature>
<reference evidence="14" key="1">
    <citation type="submission" date="2022-03" db="EMBL/GenBank/DDBJ databases">
        <title>Identification of a novel bacterium isolated from mangrove sediments.</title>
        <authorList>
            <person name="Pan X."/>
        </authorList>
    </citation>
    <scope>NUCLEOTIDE SEQUENCE</scope>
    <source>
        <strain evidence="14">B2580</strain>
    </source>
</reference>
<dbReference type="EMBL" id="JALHLE010000007">
    <property type="protein sequence ID" value="MCJ2178255.1"/>
    <property type="molecule type" value="Genomic_DNA"/>
</dbReference>
<keyword evidence="14" id="KW-0966">Cell projection</keyword>
<dbReference type="InterPro" id="IPR043427">
    <property type="entry name" value="YscJ/FliF"/>
</dbReference>
<feature type="compositionally biased region" description="Acidic residues" evidence="10">
    <location>
        <begin position="506"/>
        <end position="517"/>
    </location>
</feature>
<dbReference type="PIRSF" id="PIRSF004862">
    <property type="entry name" value="FliF"/>
    <property type="match status" value="1"/>
</dbReference>
<keyword evidence="6 11" id="KW-1133">Transmembrane helix</keyword>
<organism evidence="14 15">
    <name type="scientific">Novosphingobium album</name>
    <name type="common">ex Hu et al. 2023</name>
    <dbReference type="NCBI Taxonomy" id="2930093"/>
    <lineage>
        <taxon>Bacteria</taxon>
        <taxon>Pseudomonadati</taxon>
        <taxon>Pseudomonadota</taxon>
        <taxon>Alphaproteobacteria</taxon>
        <taxon>Sphingomonadales</taxon>
        <taxon>Sphingomonadaceae</taxon>
        <taxon>Novosphingobium</taxon>
    </lineage>
</organism>
<feature type="compositionally biased region" description="Polar residues" evidence="10">
    <location>
        <begin position="338"/>
        <end position="347"/>
    </location>
</feature>
<feature type="domain" description="Flagellar M-ring N-terminal" evidence="12">
    <location>
        <begin position="80"/>
        <end position="250"/>
    </location>
</feature>
<keyword evidence="15" id="KW-1185">Reference proteome</keyword>
<comment type="function">
    <text evidence="9">The M ring may be actively involved in energy transduction.</text>
</comment>
<feature type="compositionally biased region" description="Low complexity" evidence="10">
    <location>
        <begin position="314"/>
        <end position="324"/>
    </location>
</feature>
<keyword evidence="4" id="KW-1003">Cell membrane</keyword>
<evidence type="ECO:0000256" key="10">
    <source>
        <dbReference type="SAM" id="MobiDB-lite"/>
    </source>
</evidence>
<accession>A0ABT0AZQ3</accession>
<evidence type="ECO:0000259" key="13">
    <source>
        <dbReference type="Pfam" id="PF08345"/>
    </source>
</evidence>
<keyword evidence="7 11" id="KW-0472">Membrane</keyword>
<evidence type="ECO:0000256" key="1">
    <source>
        <dbReference type="ARBA" id="ARBA00004117"/>
    </source>
</evidence>
<evidence type="ECO:0000256" key="11">
    <source>
        <dbReference type="SAM" id="Phobius"/>
    </source>
</evidence>
<feature type="compositionally biased region" description="Low complexity" evidence="10">
    <location>
        <begin position="350"/>
        <end position="375"/>
    </location>
</feature>
<keyword evidence="8 9" id="KW-0975">Bacterial flagellum</keyword>
<dbReference type="PANTHER" id="PTHR30046:SF0">
    <property type="entry name" value="FLAGELLAR M-RING PROTEIN"/>
    <property type="match status" value="1"/>
</dbReference>
<feature type="region of interest" description="Disordered" evidence="10">
    <location>
        <begin position="487"/>
        <end position="549"/>
    </location>
</feature>
<dbReference type="InterPro" id="IPR000067">
    <property type="entry name" value="FlgMring_FliF"/>
</dbReference>
<evidence type="ECO:0000256" key="2">
    <source>
        <dbReference type="ARBA" id="ARBA00004651"/>
    </source>
</evidence>
<feature type="region of interest" description="Disordered" evidence="10">
    <location>
        <begin position="312"/>
        <end position="376"/>
    </location>
</feature>
<dbReference type="Pfam" id="PF01514">
    <property type="entry name" value="YscJ_FliF"/>
    <property type="match status" value="1"/>
</dbReference>
<evidence type="ECO:0000256" key="4">
    <source>
        <dbReference type="ARBA" id="ARBA00022475"/>
    </source>
</evidence>
<name>A0ABT0AZQ3_9SPHN</name>
<dbReference type="Proteomes" id="UP001162880">
    <property type="component" value="Unassembled WGS sequence"/>
</dbReference>
<feature type="transmembrane region" description="Helical" evidence="11">
    <location>
        <begin position="457"/>
        <end position="479"/>
    </location>
</feature>
<comment type="caution">
    <text evidence="14">The sequence shown here is derived from an EMBL/GenBank/DDBJ whole genome shotgun (WGS) entry which is preliminary data.</text>
</comment>
<dbReference type="InterPro" id="IPR013556">
    <property type="entry name" value="Flag_M-ring_C"/>
</dbReference>
<evidence type="ECO:0000313" key="14">
    <source>
        <dbReference type="EMBL" id="MCJ2178255.1"/>
    </source>
</evidence>
<evidence type="ECO:0000256" key="8">
    <source>
        <dbReference type="ARBA" id="ARBA00023143"/>
    </source>
</evidence>
<feature type="compositionally biased region" description="Basic and acidic residues" evidence="10">
    <location>
        <begin position="587"/>
        <end position="602"/>
    </location>
</feature>
<dbReference type="NCBIfam" id="TIGR00206">
    <property type="entry name" value="fliF"/>
    <property type="match status" value="1"/>
</dbReference>
<evidence type="ECO:0000256" key="3">
    <source>
        <dbReference type="ARBA" id="ARBA00007971"/>
    </source>
</evidence>
<evidence type="ECO:0000313" key="15">
    <source>
        <dbReference type="Proteomes" id="UP001162880"/>
    </source>
</evidence>
<keyword evidence="14" id="KW-0969">Cilium</keyword>
<dbReference type="InterPro" id="IPR006182">
    <property type="entry name" value="FliF_N_dom"/>
</dbReference>
<dbReference type="RefSeq" id="WP_243992106.1">
    <property type="nucleotide sequence ID" value="NZ_JALHLE010000007.1"/>
</dbReference>
<dbReference type="InterPro" id="IPR045851">
    <property type="entry name" value="AMP-bd_C_sf"/>
</dbReference>
<keyword evidence="14" id="KW-0282">Flagellum</keyword>
<dbReference type="Pfam" id="PF08345">
    <property type="entry name" value="YscJ_FliF_C"/>
    <property type="match status" value="1"/>
</dbReference>
<evidence type="ECO:0000256" key="7">
    <source>
        <dbReference type="ARBA" id="ARBA00023136"/>
    </source>
</evidence>
<keyword evidence="5 11" id="KW-0812">Transmembrane</keyword>
<dbReference type="Gene3D" id="3.30.300.30">
    <property type="match status" value="1"/>
</dbReference>
<evidence type="ECO:0000259" key="12">
    <source>
        <dbReference type="Pfam" id="PF01514"/>
    </source>
</evidence>
<dbReference type="PANTHER" id="PTHR30046">
    <property type="entry name" value="FLAGELLAR M-RING PROTEIN"/>
    <property type="match status" value="1"/>
</dbReference>
<gene>
    <name evidence="14" type="primary">fliF</name>
    <name evidence="14" type="ORF">MTR64_06750</name>
</gene>
<comment type="subcellular location">
    <subcellularLocation>
        <location evidence="1 9">Bacterial flagellum basal body</location>
    </subcellularLocation>
    <subcellularLocation>
        <location evidence="2">Cell membrane</location>
        <topology evidence="2">Multi-pass membrane protein</topology>
    </subcellularLocation>
</comment>
<proteinExistence type="inferred from homology"/>
<evidence type="ECO:0000256" key="6">
    <source>
        <dbReference type="ARBA" id="ARBA00022989"/>
    </source>
</evidence>
<protein>
    <recommendedName>
        <fullName evidence="9">Flagellar M-ring protein</fullName>
    </recommendedName>
</protein>
<evidence type="ECO:0000256" key="9">
    <source>
        <dbReference type="PIRNR" id="PIRNR004862"/>
    </source>
</evidence>
<dbReference type="PRINTS" id="PR01009">
    <property type="entry name" value="FLGMRINGFLIF"/>
</dbReference>
<feature type="region of interest" description="Disordered" evidence="10">
    <location>
        <begin position="583"/>
        <end position="602"/>
    </location>
</feature>
<sequence>MSDLVPATPDGAPGAGFPASGSQAISIFAPLMDPAGGSVLTRLTAFGAQPAVRKMLPAFVGISAIGGALLAWSAMTPDPQRMLYAQLDDSDRAGVAASLDQASIPYHIDNSTGALTVADSDYYKARMLVASNGSLASPESGDQVLDKLPMGASRTLEGERLRSAREHDLQLTIGEIDGVESVRVHLAEGEKSVFVRDNVAPSASVMVRMKSGRQLSDSQVSAIVNLVAGSVPGLSPDAVRVVDQHGRLLSDSNGNADSDRLDLQSRMESKLREQVSQLLRPVLGEGNFTSEIQIDLDMSEVTAARESYDKDGVVRSVSEQQSQSTGASQAPIGVPGVLSNTPPTATQAVPGAPQGTQPTPAATPPTSGESSSTRTYELGREVSVSSNGPGSIKRLSVAVAISADAMKDTKPQDLRDLEALVSAAVGADPRRGDQVKVVTRSFEPVSEDTLPFYETSWFAMLVRYGAAVLAVLLVLLLGVRPVVNALRGDKPDNAAKAKKSKKGAADEDEDDEEEGEDIADRSDGETETPGPDGQPEPAPLIHPNSLLGAEGVNIEMHRSDLLTRQLDLAQRLVSEQPASAVAALRQMLHEPPADDESKQEAA</sequence>